<evidence type="ECO:0000256" key="1">
    <source>
        <dbReference type="SAM" id="MobiDB-lite"/>
    </source>
</evidence>
<dbReference type="OrthoDB" id="3391361at2"/>
<keyword evidence="2" id="KW-1133">Transmembrane helix</keyword>
<keyword evidence="2" id="KW-0472">Membrane</keyword>
<dbReference type="EMBL" id="FRCS01000002">
    <property type="protein sequence ID" value="SHN02255.1"/>
    <property type="molecule type" value="Genomic_DNA"/>
</dbReference>
<evidence type="ECO:0000256" key="2">
    <source>
        <dbReference type="SAM" id="Phobius"/>
    </source>
</evidence>
<keyword evidence="4" id="KW-1185">Reference proteome</keyword>
<feature type="region of interest" description="Disordered" evidence="1">
    <location>
        <begin position="91"/>
        <end position="112"/>
    </location>
</feature>
<reference evidence="3 4" key="1">
    <citation type="submission" date="2016-11" db="EMBL/GenBank/DDBJ databases">
        <authorList>
            <person name="Jaros S."/>
            <person name="Januszkiewicz K."/>
            <person name="Wedrychowicz H."/>
        </authorList>
    </citation>
    <scope>NUCLEOTIDE SEQUENCE [LARGE SCALE GENOMIC DNA]</scope>
    <source>
        <strain evidence="3 4">DSM 46144</strain>
    </source>
</reference>
<sequence length="267" mass="27704">MANNPMGAHHNPGLVRPHPPLPGTPLLDLLAEPPEERPAPEPSGRDPIAMALSGVAALFATVALGIAVLTWLSMSDLQTIVAVSGANPAVDGGQAPPEQAASGQAVAPMPGQPLPGDQMPPPSAAAATYSQAYRPQSLQLALPPCGSSMTRYVDLDEPRVDADASRADLFYQARTGCYGTPQLHLVNGVKAAVVARPTIRPTQCGTSIRNAPADNPIRLDTTKVICVLTSSDKAIGEDITQKMVVLVVSAPTPTGQTTVRANGWHVT</sequence>
<accession>A0A1M7NEX8</accession>
<dbReference type="Proteomes" id="UP000184440">
    <property type="component" value="Unassembled WGS sequence"/>
</dbReference>
<evidence type="ECO:0000313" key="3">
    <source>
        <dbReference type="EMBL" id="SHN02255.1"/>
    </source>
</evidence>
<gene>
    <name evidence="3" type="ORF">SAMN05443668_102587</name>
</gene>
<dbReference type="RefSeq" id="WP_073254503.1">
    <property type="nucleotide sequence ID" value="NZ_FRCS01000002.1"/>
</dbReference>
<keyword evidence="2" id="KW-0812">Transmembrane</keyword>
<dbReference type="STRING" id="134849.SAMN05443668_102587"/>
<organism evidence="3 4">
    <name type="scientific">Cryptosporangium aurantiacum</name>
    <dbReference type="NCBI Taxonomy" id="134849"/>
    <lineage>
        <taxon>Bacteria</taxon>
        <taxon>Bacillati</taxon>
        <taxon>Actinomycetota</taxon>
        <taxon>Actinomycetes</taxon>
        <taxon>Cryptosporangiales</taxon>
        <taxon>Cryptosporangiaceae</taxon>
        <taxon>Cryptosporangium</taxon>
    </lineage>
</organism>
<feature type="transmembrane region" description="Helical" evidence="2">
    <location>
        <begin position="48"/>
        <end position="72"/>
    </location>
</feature>
<protein>
    <submittedName>
        <fullName evidence="3">Uncharacterized protein</fullName>
    </submittedName>
</protein>
<dbReference type="AlphaFoldDB" id="A0A1M7NEX8"/>
<evidence type="ECO:0000313" key="4">
    <source>
        <dbReference type="Proteomes" id="UP000184440"/>
    </source>
</evidence>
<feature type="region of interest" description="Disordered" evidence="1">
    <location>
        <begin position="1"/>
        <end position="46"/>
    </location>
</feature>
<proteinExistence type="predicted"/>
<name>A0A1M7NEX8_9ACTN</name>